<gene>
    <name evidence="2" type="ORF">TRUGW13939_03589</name>
</gene>
<evidence type="ECO:0000313" key="3">
    <source>
        <dbReference type="Proteomes" id="UP000509510"/>
    </source>
</evidence>
<protein>
    <recommendedName>
        <fullName evidence="4">C6 finger domain protein</fullName>
    </recommendedName>
</protein>
<feature type="compositionally biased region" description="Polar residues" evidence="1">
    <location>
        <begin position="283"/>
        <end position="309"/>
    </location>
</feature>
<evidence type="ECO:0008006" key="4">
    <source>
        <dbReference type="Google" id="ProtNLM"/>
    </source>
</evidence>
<organism evidence="2 3">
    <name type="scientific">Talaromyces rugulosus</name>
    <name type="common">Penicillium rugulosum</name>
    <dbReference type="NCBI Taxonomy" id="121627"/>
    <lineage>
        <taxon>Eukaryota</taxon>
        <taxon>Fungi</taxon>
        <taxon>Dikarya</taxon>
        <taxon>Ascomycota</taxon>
        <taxon>Pezizomycotina</taxon>
        <taxon>Eurotiomycetes</taxon>
        <taxon>Eurotiomycetidae</taxon>
        <taxon>Eurotiales</taxon>
        <taxon>Trichocomaceae</taxon>
        <taxon>Talaromyces</taxon>
        <taxon>Talaromyces sect. Islandici</taxon>
    </lineage>
</organism>
<dbReference type="GeneID" id="55991092"/>
<sequence length="358" mass="39847">MGRPPKKRVRENDDIDAAFVGNHPCPLLSDFEKDWTSTEVGVDTFHLCPPVFLNRPTGTVEPSLATSLEPSHQLRPVFETSDPWPDFSTASAASAMLSMNSEIPSLLPESMSPGVVQDTPQCPCLSYLYLCLSTLSSLSAFSVTRETITSLHTTARTAQSVIRCEICPLSFATGMQNVMMLGTLLSVVSDAWLRVSEADAEALGKEIAPATFQNSIIEDPQGAKEKWRQWLREVIRWSVIGSCIEPEFCQPTVVCSCTPDILSLIREMETRQRRWHAEKRSHNLTPQSDTAYSRLHTPQSLSRSTSTAASDPEIDPAEEKQNMEERDMLCLKIVGAARAVIERFNFQPWEYPDGVEPL</sequence>
<feature type="region of interest" description="Disordered" evidence="1">
    <location>
        <begin position="275"/>
        <end position="321"/>
    </location>
</feature>
<dbReference type="AlphaFoldDB" id="A0A7H8QR72"/>
<name>A0A7H8QR72_TALRU</name>
<keyword evidence="3" id="KW-1185">Reference proteome</keyword>
<proteinExistence type="predicted"/>
<dbReference type="Proteomes" id="UP000509510">
    <property type="component" value="Chromosome II"/>
</dbReference>
<reference evidence="3" key="1">
    <citation type="submission" date="2020-06" db="EMBL/GenBank/DDBJ databases">
        <title>A chromosome-scale genome assembly of Talaromyces rugulosus W13939.</title>
        <authorList>
            <person name="Wang B."/>
            <person name="Guo L."/>
            <person name="Ye K."/>
            <person name="Wang L."/>
        </authorList>
    </citation>
    <scope>NUCLEOTIDE SEQUENCE [LARGE SCALE GENOMIC DNA]</scope>
    <source>
        <strain evidence="3">W13939</strain>
    </source>
</reference>
<dbReference type="RefSeq" id="XP_035342662.1">
    <property type="nucleotide sequence ID" value="XM_035486769.1"/>
</dbReference>
<dbReference type="OrthoDB" id="10261408at2759"/>
<dbReference type="EMBL" id="CP055899">
    <property type="protein sequence ID" value="QKX56484.1"/>
    <property type="molecule type" value="Genomic_DNA"/>
</dbReference>
<evidence type="ECO:0000256" key="1">
    <source>
        <dbReference type="SAM" id="MobiDB-lite"/>
    </source>
</evidence>
<dbReference type="KEGG" id="trg:TRUGW13939_03589"/>
<evidence type="ECO:0000313" key="2">
    <source>
        <dbReference type="EMBL" id="QKX56484.1"/>
    </source>
</evidence>
<accession>A0A7H8QR72</accession>